<dbReference type="KEGG" id="dpl:KGM_200583"/>
<protein>
    <submittedName>
        <fullName evidence="1">Craniofacial development protein 2</fullName>
    </submittedName>
</protein>
<keyword evidence="2" id="KW-1185">Reference proteome</keyword>
<dbReference type="InParanoid" id="A0A212EQU2"/>
<dbReference type="AlphaFoldDB" id="A0A212EQU2"/>
<evidence type="ECO:0000313" key="1">
    <source>
        <dbReference type="EMBL" id="OWR43847.1"/>
    </source>
</evidence>
<dbReference type="Proteomes" id="UP000007151">
    <property type="component" value="Unassembled WGS sequence"/>
</dbReference>
<dbReference type="Gene3D" id="3.60.10.10">
    <property type="entry name" value="Endonuclease/exonuclease/phosphatase"/>
    <property type="match status" value="1"/>
</dbReference>
<dbReference type="PANTHER" id="PTHR23227:SF83">
    <property type="entry name" value="ENDONUCLEASE_EXONUCLEASE_PHOSPHATASE DOMAIN-CONTAINING PROTEIN"/>
    <property type="match status" value="1"/>
</dbReference>
<sequence length="161" mass="18559">MKISVYAPLTGCGDVVKDKFREDFDAVISSIPTGEEIFIGRDFNGHVGRTNVGYERVYGGWGSGDRNQEGDNKETWWWNGEVQTILKEMENVFKRRSQVTGVCRHELVPRKLYINIVNEFLPEIPLHDSLYLLPNVTQVYLSNKTLYTNQCFSLPFQAYQD</sequence>
<dbReference type="PANTHER" id="PTHR23227">
    <property type="entry name" value="BUCENTAUR RELATED"/>
    <property type="match status" value="1"/>
</dbReference>
<dbReference type="InterPro" id="IPR027124">
    <property type="entry name" value="Swc5/CFDP1/2"/>
</dbReference>
<dbReference type="STRING" id="278856.A0A212EQU2"/>
<evidence type="ECO:0000313" key="2">
    <source>
        <dbReference type="Proteomes" id="UP000007151"/>
    </source>
</evidence>
<reference evidence="1 2" key="1">
    <citation type="journal article" date="2011" name="Cell">
        <title>The monarch butterfly genome yields insights into long-distance migration.</title>
        <authorList>
            <person name="Zhan S."/>
            <person name="Merlin C."/>
            <person name="Boore J.L."/>
            <person name="Reppert S.M."/>
        </authorList>
    </citation>
    <scope>NUCLEOTIDE SEQUENCE [LARGE SCALE GENOMIC DNA]</scope>
    <source>
        <strain evidence="1">F-2</strain>
    </source>
</reference>
<dbReference type="InterPro" id="IPR036691">
    <property type="entry name" value="Endo/exonu/phosph_ase_sf"/>
</dbReference>
<gene>
    <name evidence="1" type="ORF">KGM_200583</name>
</gene>
<comment type="caution">
    <text evidence="1">The sequence shown here is derived from an EMBL/GenBank/DDBJ whole genome shotgun (WGS) entry which is preliminary data.</text>
</comment>
<proteinExistence type="predicted"/>
<name>A0A212EQU2_DANPL</name>
<accession>A0A212EQU2</accession>
<dbReference type="EMBL" id="AGBW02013228">
    <property type="protein sequence ID" value="OWR43847.1"/>
    <property type="molecule type" value="Genomic_DNA"/>
</dbReference>
<organism evidence="1 2">
    <name type="scientific">Danaus plexippus plexippus</name>
    <dbReference type="NCBI Taxonomy" id="278856"/>
    <lineage>
        <taxon>Eukaryota</taxon>
        <taxon>Metazoa</taxon>
        <taxon>Ecdysozoa</taxon>
        <taxon>Arthropoda</taxon>
        <taxon>Hexapoda</taxon>
        <taxon>Insecta</taxon>
        <taxon>Pterygota</taxon>
        <taxon>Neoptera</taxon>
        <taxon>Endopterygota</taxon>
        <taxon>Lepidoptera</taxon>
        <taxon>Glossata</taxon>
        <taxon>Ditrysia</taxon>
        <taxon>Papilionoidea</taxon>
        <taxon>Nymphalidae</taxon>
        <taxon>Danainae</taxon>
        <taxon>Danaini</taxon>
        <taxon>Danaina</taxon>
        <taxon>Danaus</taxon>
        <taxon>Danaus</taxon>
    </lineage>
</organism>